<comment type="caution">
    <text evidence="1">The sequence shown here is derived from an EMBL/GenBank/DDBJ whole genome shotgun (WGS) entry which is preliminary data.</text>
</comment>
<evidence type="ECO:0000313" key="2">
    <source>
        <dbReference type="Proteomes" id="UP000640274"/>
    </source>
</evidence>
<name>A0A934J6N4_9BACL</name>
<evidence type="ECO:0000313" key="1">
    <source>
        <dbReference type="EMBL" id="MBJ6361731.1"/>
    </source>
</evidence>
<feature type="non-terminal residue" evidence="1">
    <location>
        <position position="1"/>
    </location>
</feature>
<reference evidence="1" key="1">
    <citation type="submission" date="2020-12" db="EMBL/GenBank/DDBJ databases">
        <authorList>
            <person name="Huq M.A."/>
        </authorList>
    </citation>
    <scope>NUCLEOTIDE SEQUENCE</scope>
    <source>
        <strain evidence="1">MAHUQ-46</strain>
    </source>
</reference>
<accession>A0A934J6N4</accession>
<dbReference type="Proteomes" id="UP000640274">
    <property type="component" value="Unassembled WGS sequence"/>
</dbReference>
<keyword evidence="2" id="KW-1185">Reference proteome</keyword>
<protein>
    <submittedName>
        <fullName evidence="1">Uncharacterized protein</fullName>
    </submittedName>
</protein>
<gene>
    <name evidence="1" type="ORF">JFN88_10560</name>
</gene>
<sequence length="107" mass="12676">TFIQRKQKIIKLHVVLKQKEKLIGKLVSEVDRRNLKKMESTIEYISRGLQIDQRKQFLETSKEKLIHNSLNLEIAKSINAFIYLYSPQRIQLPFLLNIDTLKKVNNI</sequence>
<proteinExistence type="predicted"/>
<organism evidence="1 2">
    <name type="scientific">Paenibacillus roseus</name>
    <dbReference type="NCBI Taxonomy" id="2798579"/>
    <lineage>
        <taxon>Bacteria</taxon>
        <taxon>Bacillati</taxon>
        <taxon>Bacillota</taxon>
        <taxon>Bacilli</taxon>
        <taxon>Bacillales</taxon>
        <taxon>Paenibacillaceae</taxon>
        <taxon>Paenibacillus</taxon>
    </lineage>
</organism>
<dbReference type="EMBL" id="JAELUP010000040">
    <property type="protein sequence ID" value="MBJ6361731.1"/>
    <property type="molecule type" value="Genomic_DNA"/>
</dbReference>
<dbReference type="AlphaFoldDB" id="A0A934J6N4"/>